<dbReference type="PANTHER" id="PTHR34297:SF1">
    <property type="entry name" value="ASP23_GLS24 FAMILY ENVELOPE STRESS RESPONSE PROTEIN"/>
    <property type="match status" value="1"/>
</dbReference>
<dbReference type="Pfam" id="PF03780">
    <property type="entry name" value="Asp23"/>
    <property type="match status" value="1"/>
</dbReference>
<dbReference type="AlphaFoldDB" id="A0A930W201"/>
<dbReference type="Proteomes" id="UP000698335">
    <property type="component" value="Unassembled WGS sequence"/>
</dbReference>
<proteinExistence type="inferred from homology"/>
<dbReference type="EMBL" id="JABZGW010000215">
    <property type="protein sequence ID" value="MBF4808065.1"/>
    <property type="molecule type" value="Genomic_DNA"/>
</dbReference>
<dbReference type="PANTHER" id="PTHR34297">
    <property type="entry name" value="HYPOTHETICAL CYTOSOLIC PROTEIN-RELATED"/>
    <property type="match status" value="1"/>
</dbReference>
<dbReference type="InterPro" id="IPR005531">
    <property type="entry name" value="Asp23"/>
</dbReference>
<evidence type="ECO:0000313" key="3">
    <source>
        <dbReference type="Proteomes" id="UP000698335"/>
    </source>
</evidence>
<evidence type="ECO:0000313" key="2">
    <source>
        <dbReference type="EMBL" id="MBF4808065.1"/>
    </source>
</evidence>
<comment type="caution">
    <text evidence="2">The sequence shown here is derived from an EMBL/GenBank/DDBJ whole genome shotgun (WGS) entry which is preliminary data.</text>
</comment>
<accession>A0A930W201</accession>
<gene>
    <name evidence="2" type="ORF">HXK26_05160</name>
</gene>
<protein>
    <submittedName>
        <fullName evidence="2">Asp23/Gls24 family envelope stress response protein</fullName>
    </submittedName>
</protein>
<comment type="similarity">
    <text evidence="1">Belongs to the asp23 family.</text>
</comment>
<sequence>MADNELRIAGIGISKEVVSAIVSRAAGSVAGVASVGGNDTIASNLINVFTNKSIAPSQAVESVVENDALHIGVHLAVFYGYPFTKLAAEVRGVVATAVNEQIGVSISAVDIYIDSLVFPKE</sequence>
<organism evidence="2 3">
    <name type="scientific">Lancefieldella rimae</name>
    <dbReference type="NCBI Taxonomy" id="1383"/>
    <lineage>
        <taxon>Bacteria</taxon>
        <taxon>Bacillati</taxon>
        <taxon>Actinomycetota</taxon>
        <taxon>Coriobacteriia</taxon>
        <taxon>Coriobacteriales</taxon>
        <taxon>Atopobiaceae</taxon>
        <taxon>Lancefieldella</taxon>
    </lineage>
</organism>
<evidence type="ECO:0000256" key="1">
    <source>
        <dbReference type="ARBA" id="ARBA00005721"/>
    </source>
</evidence>
<name>A0A930W201_9ACTN</name>
<reference evidence="2" key="1">
    <citation type="submission" date="2020-04" db="EMBL/GenBank/DDBJ databases">
        <title>Deep metagenomics examines the oral microbiome during advanced dental caries in children, revealing novel taxa and co-occurrences with host molecules.</title>
        <authorList>
            <person name="Baker J.L."/>
            <person name="Morton J.T."/>
            <person name="Dinis M."/>
            <person name="Alvarez R."/>
            <person name="Tran N.C."/>
            <person name="Knight R."/>
            <person name="Edlund A."/>
        </authorList>
    </citation>
    <scope>NUCLEOTIDE SEQUENCE</scope>
    <source>
        <strain evidence="2">JCVI_38_bin.5</strain>
    </source>
</reference>